<proteinExistence type="predicted"/>
<gene>
    <name evidence="1" type="ORF">ACFP57_11660</name>
</gene>
<comment type="caution">
    <text evidence="1">The sequence shown here is derived from an EMBL/GenBank/DDBJ whole genome shotgun (WGS) entry which is preliminary data.</text>
</comment>
<dbReference type="SUPFAM" id="SSF55021">
    <property type="entry name" value="ACT-like"/>
    <property type="match status" value="1"/>
</dbReference>
<protein>
    <submittedName>
        <fullName evidence="1">Amino acid-binding protein</fullName>
    </submittedName>
</protein>
<dbReference type="Proteomes" id="UP001596266">
    <property type="component" value="Unassembled WGS sequence"/>
</dbReference>
<dbReference type="InterPro" id="IPR045865">
    <property type="entry name" value="ACT-like_dom_sf"/>
</dbReference>
<sequence length="203" mass="21099">MLRVSLPDVPGALGMVASAMGAVGADISAVEIVEKGGAQVVDDFMLDLPPSVPHDELVSACTALEGVRVLWISRYPESWGIESDIELIDHMVAAPARAAEVLATEAPAVFHCQWAAVVDLAGGRVVAGSEQAPELDAASLALLGDLTRPGRVELDSGWLPNWGDAVCAHAPVSGGRAVVLGRVGGPEFLDSEVRRLQHLSGLV</sequence>
<evidence type="ECO:0000313" key="1">
    <source>
        <dbReference type="EMBL" id="MFC6397632.1"/>
    </source>
</evidence>
<evidence type="ECO:0000313" key="2">
    <source>
        <dbReference type="Proteomes" id="UP001596266"/>
    </source>
</evidence>
<dbReference type="RefSeq" id="WP_343886297.1">
    <property type="nucleotide sequence ID" value="NZ_BAAAKI010000013.1"/>
</dbReference>
<name>A0ABW1X645_9ACTN</name>
<organism evidence="1 2">
    <name type="scientific">Luteococcus sanguinis</name>
    <dbReference type="NCBI Taxonomy" id="174038"/>
    <lineage>
        <taxon>Bacteria</taxon>
        <taxon>Bacillati</taxon>
        <taxon>Actinomycetota</taxon>
        <taxon>Actinomycetes</taxon>
        <taxon>Propionibacteriales</taxon>
        <taxon>Propionibacteriaceae</taxon>
        <taxon>Luteococcus</taxon>
    </lineage>
</organism>
<reference evidence="2" key="1">
    <citation type="journal article" date="2019" name="Int. J. Syst. Evol. Microbiol.">
        <title>The Global Catalogue of Microorganisms (GCM) 10K type strain sequencing project: providing services to taxonomists for standard genome sequencing and annotation.</title>
        <authorList>
            <consortium name="The Broad Institute Genomics Platform"/>
            <consortium name="The Broad Institute Genome Sequencing Center for Infectious Disease"/>
            <person name="Wu L."/>
            <person name="Ma J."/>
        </authorList>
    </citation>
    <scope>NUCLEOTIDE SEQUENCE [LARGE SCALE GENOMIC DNA]</scope>
    <source>
        <strain evidence="2">CGMCC 1.15277</strain>
    </source>
</reference>
<keyword evidence="2" id="KW-1185">Reference proteome</keyword>
<accession>A0ABW1X645</accession>
<dbReference type="EMBL" id="JBHSUA010000021">
    <property type="protein sequence ID" value="MFC6397632.1"/>
    <property type="molecule type" value="Genomic_DNA"/>
</dbReference>